<evidence type="ECO:0000259" key="10">
    <source>
        <dbReference type="Pfam" id="PF21088"/>
    </source>
</evidence>
<evidence type="ECO:0000256" key="5">
    <source>
        <dbReference type="ARBA" id="ARBA00022989"/>
    </source>
</evidence>
<feature type="domain" description="Mechanosensitive ion channel MscS C-terminal" evidence="9">
    <location>
        <begin position="192"/>
        <end position="274"/>
    </location>
</feature>
<feature type="domain" description="Mechanosensitive ion channel transmembrane helices 2/3" evidence="10">
    <location>
        <begin position="78"/>
        <end position="119"/>
    </location>
</feature>
<organism evidence="11 12">
    <name type="scientific">Acidilutibacter cellobiosedens</name>
    <dbReference type="NCBI Taxonomy" id="2507161"/>
    <lineage>
        <taxon>Bacteria</taxon>
        <taxon>Bacillati</taxon>
        <taxon>Bacillota</taxon>
        <taxon>Tissierellia</taxon>
        <taxon>Tissierellales</taxon>
        <taxon>Acidilutibacteraceae</taxon>
        <taxon>Acidilutibacter</taxon>
    </lineage>
</organism>
<feature type="transmembrane region" description="Helical" evidence="7">
    <location>
        <begin position="79"/>
        <end position="97"/>
    </location>
</feature>
<evidence type="ECO:0000313" key="11">
    <source>
        <dbReference type="EMBL" id="QAT60090.1"/>
    </source>
</evidence>
<dbReference type="InterPro" id="IPR049142">
    <property type="entry name" value="MS_channel_1st"/>
</dbReference>
<feature type="domain" description="Mechanosensitive ion channel MscS" evidence="8">
    <location>
        <begin position="121"/>
        <end position="184"/>
    </location>
</feature>
<dbReference type="InterPro" id="IPR049278">
    <property type="entry name" value="MS_channel_C"/>
</dbReference>
<dbReference type="OrthoDB" id="9809206at2"/>
<dbReference type="PANTHER" id="PTHR30460:SF0">
    <property type="entry name" value="MODERATE CONDUCTANCE MECHANOSENSITIVE CHANNEL YBIO"/>
    <property type="match status" value="1"/>
</dbReference>
<evidence type="ECO:0000256" key="3">
    <source>
        <dbReference type="ARBA" id="ARBA00022475"/>
    </source>
</evidence>
<gene>
    <name evidence="11" type="ORF">EQM13_00135</name>
</gene>
<feature type="transmembrane region" description="Helical" evidence="7">
    <location>
        <begin position="103"/>
        <end position="122"/>
    </location>
</feature>
<evidence type="ECO:0000256" key="7">
    <source>
        <dbReference type="SAM" id="Phobius"/>
    </source>
</evidence>
<sequence length="292" mass="32450">MLHSLNRVKKFLNIFFTSDGSDLNLIEKLVKIAVILAVIKLVIKILNGVVDKAFEKREKLKFGIDDKKSKTLAGVLKNLFKYVIYFIGIVSILDLFGIETNSILATAGIGGLAVGFGAQSLVKDVISGFLILFEDQYSVGDYVKIGEWEGTVEEMGLRMTKIRGSSGDLYIIPNGSIQFVTNKSKGPMSALVKINIAYEENIERVTEILENVCIKLKSEDKSILEGPTVLGITDMGKDNIEITVTAKTNPMEQWKVERELRKNIKEAFEKEKIAVSYPKKIIVEDSHQGGEN</sequence>
<dbReference type="Pfam" id="PF00924">
    <property type="entry name" value="MS_channel_2nd"/>
    <property type="match status" value="1"/>
</dbReference>
<protein>
    <submittedName>
        <fullName evidence="11">Mechanosensitive ion channel family protein</fullName>
    </submittedName>
</protein>
<feature type="transmembrane region" description="Helical" evidence="7">
    <location>
        <begin position="29"/>
        <end position="50"/>
    </location>
</feature>
<evidence type="ECO:0000313" key="12">
    <source>
        <dbReference type="Proteomes" id="UP000287969"/>
    </source>
</evidence>
<comment type="subcellular location">
    <subcellularLocation>
        <location evidence="1">Cell membrane</location>
        <topology evidence="1">Multi-pass membrane protein</topology>
    </subcellularLocation>
</comment>
<keyword evidence="5 7" id="KW-1133">Transmembrane helix</keyword>
<name>A0A410Q7X1_9FIRM</name>
<dbReference type="GO" id="GO:0005886">
    <property type="term" value="C:plasma membrane"/>
    <property type="evidence" value="ECO:0007669"/>
    <property type="project" value="UniProtKB-SubCell"/>
</dbReference>
<dbReference type="FunFam" id="1.10.287.1260:FF:000005">
    <property type="entry name" value="Mechanosensitive ion channel family protein"/>
    <property type="match status" value="1"/>
</dbReference>
<evidence type="ECO:0000256" key="6">
    <source>
        <dbReference type="ARBA" id="ARBA00023136"/>
    </source>
</evidence>
<dbReference type="SUPFAM" id="SSF82861">
    <property type="entry name" value="Mechanosensitive channel protein MscS (YggB), transmembrane region"/>
    <property type="match status" value="1"/>
</dbReference>
<proteinExistence type="inferred from homology"/>
<keyword evidence="6 7" id="KW-0472">Membrane</keyword>
<dbReference type="Gene3D" id="1.10.287.1260">
    <property type="match status" value="1"/>
</dbReference>
<dbReference type="Gene3D" id="2.30.30.60">
    <property type="match status" value="1"/>
</dbReference>
<dbReference type="EMBL" id="CP035282">
    <property type="protein sequence ID" value="QAT60090.1"/>
    <property type="molecule type" value="Genomic_DNA"/>
</dbReference>
<dbReference type="SUPFAM" id="SSF82689">
    <property type="entry name" value="Mechanosensitive channel protein MscS (YggB), C-terminal domain"/>
    <property type="match status" value="1"/>
</dbReference>
<dbReference type="InterPro" id="IPR011014">
    <property type="entry name" value="MscS_channel_TM-2"/>
</dbReference>
<dbReference type="AlphaFoldDB" id="A0A410Q7X1"/>
<evidence type="ECO:0000256" key="2">
    <source>
        <dbReference type="ARBA" id="ARBA00008017"/>
    </source>
</evidence>
<dbReference type="KEGG" id="spoa:EQM13_00135"/>
<dbReference type="InterPro" id="IPR010920">
    <property type="entry name" value="LSM_dom_sf"/>
</dbReference>
<dbReference type="GO" id="GO:0008381">
    <property type="term" value="F:mechanosensitive monoatomic ion channel activity"/>
    <property type="evidence" value="ECO:0007669"/>
    <property type="project" value="InterPro"/>
</dbReference>
<keyword evidence="4 7" id="KW-0812">Transmembrane</keyword>
<dbReference type="Pfam" id="PF21082">
    <property type="entry name" value="MS_channel_3rd"/>
    <property type="match status" value="1"/>
</dbReference>
<reference evidence="12" key="1">
    <citation type="submission" date="2019-01" db="EMBL/GenBank/DDBJ databases">
        <title>Draft genomes of a novel of Sporanaerobacter strains.</title>
        <authorList>
            <person name="Ma S."/>
        </authorList>
    </citation>
    <scope>NUCLEOTIDE SEQUENCE [LARGE SCALE GENOMIC DNA]</scope>
    <source>
        <strain evidence="12">NJN-17</strain>
    </source>
</reference>
<evidence type="ECO:0000256" key="1">
    <source>
        <dbReference type="ARBA" id="ARBA00004651"/>
    </source>
</evidence>
<evidence type="ECO:0000259" key="9">
    <source>
        <dbReference type="Pfam" id="PF21082"/>
    </source>
</evidence>
<dbReference type="InterPro" id="IPR023408">
    <property type="entry name" value="MscS_beta-dom_sf"/>
</dbReference>
<dbReference type="InterPro" id="IPR006685">
    <property type="entry name" value="MscS_channel_2nd"/>
</dbReference>
<keyword evidence="12" id="KW-1185">Reference proteome</keyword>
<dbReference type="SUPFAM" id="SSF50182">
    <property type="entry name" value="Sm-like ribonucleoproteins"/>
    <property type="match status" value="1"/>
</dbReference>
<accession>A0A410Q7X1</accession>
<dbReference type="Pfam" id="PF21088">
    <property type="entry name" value="MS_channel_1st"/>
    <property type="match status" value="1"/>
</dbReference>
<dbReference type="PANTHER" id="PTHR30460">
    <property type="entry name" value="MODERATE CONDUCTANCE MECHANOSENSITIVE CHANNEL YBIO"/>
    <property type="match status" value="1"/>
</dbReference>
<dbReference type="RefSeq" id="WP_071140559.1">
    <property type="nucleotide sequence ID" value="NZ_CP035282.1"/>
</dbReference>
<dbReference type="Proteomes" id="UP000287969">
    <property type="component" value="Chromosome"/>
</dbReference>
<dbReference type="Gene3D" id="3.30.70.100">
    <property type="match status" value="1"/>
</dbReference>
<dbReference type="InterPro" id="IPR011066">
    <property type="entry name" value="MscS_channel_C_sf"/>
</dbReference>
<dbReference type="InterPro" id="IPR045276">
    <property type="entry name" value="YbiO_bact"/>
</dbReference>
<keyword evidence="3" id="KW-1003">Cell membrane</keyword>
<dbReference type="FunFam" id="2.30.30.60:FF:000001">
    <property type="entry name" value="MscS Mechanosensitive ion channel"/>
    <property type="match status" value="1"/>
</dbReference>
<evidence type="ECO:0000259" key="8">
    <source>
        <dbReference type="Pfam" id="PF00924"/>
    </source>
</evidence>
<comment type="similarity">
    <text evidence="2">Belongs to the MscS (TC 1.A.23) family.</text>
</comment>
<evidence type="ECO:0000256" key="4">
    <source>
        <dbReference type="ARBA" id="ARBA00022692"/>
    </source>
</evidence>